<organism evidence="2 3">
    <name type="scientific">Phenylobacterium montanum</name>
    <dbReference type="NCBI Taxonomy" id="2823693"/>
    <lineage>
        <taxon>Bacteria</taxon>
        <taxon>Pseudomonadati</taxon>
        <taxon>Pseudomonadota</taxon>
        <taxon>Alphaproteobacteria</taxon>
        <taxon>Caulobacterales</taxon>
        <taxon>Caulobacteraceae</taxon>
        <taxon>Phenylobacterium</taxon>
    </lineage>
</organism>
<dbReference type="InterPro" id="IPR007569">
    <property type="entry name" value="DUF559"/>
</dbReference>
<proteinExistence type="predicted"/>
<dbReference type="PANTHER" id="PTHR38590">
    <property type="entry name" value="BLL0828 PROTEIN"/>
    <property type="match status" value="1"/>
</dbReference>
<dbReference type="Gene3D" id="3.40.960.10">
    <property type="entry name" value="VSR Endonuclease"/>
    <property type="match status" value="1"/>
</dbReference>
<dbReference type="InterPro" id="IPR047216">
    <property type="entry name" value="Endonuclease_DUF559_bact"/>
</dbReference>
<keyword evidence="2" id="KW-0255">Endonuclease</keyword>
<protein>
    <submittedName>
        <fullName evidence="2">Endonuclease domain-containing protein</fullName>
    </submittedName>
</protein>
<dbReference type="GO" id="GO:0004519">
    <property type="term" value="F:endonuclease activity"/>
    <property type="evidence" value="ECO:0007669"/>
    <property type="project" value="UniProtKB-KW"/>
</dbReference>
<reference evidence="2" key="1">
    <citation type="submission" date="2021-04" db="EMBL/GenBank/DDBJ databases">
        <title>The complete genome sequence of Caulobacter sp. S6.</title>
        <authorList>
            <person name="Tang Y."/>
            <person name="Ouyang W."/>
            <person name="Liu Q."/>
            <person name="Huang B."/>
            <person name="Guo Z."/>
            <person name="Lei P."/>
        </authorList>
    </citation>
    <scope>NUCLEOTIDE SEQUENCE</scope>
    <source>
        <strain evidence="2">S6</strain>
    </source>
</reference>
<dbReference type="Pfam" id="PF04480">
    <property type="entry name" value="DUF559"/>
    <property type="match status" value="1"/>
</dbReference>
<dbReference type="InterPro" id="IPR011335">
    <property type="entry name" value="Restrct_endonuc-II-like"/>
</dbReference>
<dbReference type="SUPFAM" id="SSF52980">
    <property type="entry name" value="Restriction endonuclease-like"/>
    <property type="match status" value="1"/>
</dbReference>
<accession>A0A975IX83</accession>
<name>A0A975IX83_9CAUL</name>
<sequence length="112" mass="12733">MRQVLKTRARSMRRELTPAERRLWSALRGGQVGGLKIRRQVPIGLYIVDFACHSPRLVIECDGGQHADNAYDAERDAWLSTRGYRVLRFWNNEVNDNLEGVCSAILHVIGKG</sequence>
<evidence type="ECO:0000313" key="2">
    <source>
        <dbReference type="EMBL" id="QUD90857.1"/>
    </source>
</evidence>
<dbReference type="CDD" id="cd01038">
    <property type="entry name" value="Endonuclease_DUF559"/>
    <property type="match status" value="1"/>
</dbReference>
<dbReference type="AlphaFoldDB" id="A0A975IX83"/>
<dbReference type="KEGG" id="caul:KCG34_19420"/>
<keyword evidence="3" id="KW-1185">Reference proteome</keyword>
<dbReference type="PANTHER" id="PTHR38590:SF1">
    <property type="entry name" value="BLL0828 PROTEIN"/>
    <property type="match status" value="1"/>
</dbReference>
<keyword evidence="2" id="KW-0540">Nuclease</keyword>
<dbReference type="EMBL" id="CP073078">
    <property type="protein sequence ID" value="QUD90857.1"/>
    <property type="molecule type" value="Genomic_DNA"/>
</dbReference>
<evidence type="ECO:0000313" key="3">
    <source>
        <dbReference type="Proteomes" id="UP000676409"/>
    </source>
</evidence>
<gene>
    <name evidence="2" type="ORF">KCG34_19420</name>
</gene>
<feature type="domain" description="DUF559" evidence="1">
    <location>
        <begin position="5"/>
        <end position="109"/>
    </location>
</feature>
<dbReference type="Proteomes" id="UP000676409">
    <property type="component" value="Chromosome"/>
</dbReference>
<keyword evidence="2" id="KW-0378">Hydrolase</keyword>
<evidence type="ECO:0000259" key="1">
    <source>
        <dbReference type="Pfam" id="PF04480"/>
    </source>
</evidence>